<organism evidence="5 6">
    <name type="scientific">Exophiala xenobiotica</name>
    <dbReference type="NCBI Taxonomy" id="348802"/>
    <lineage>
        <taxon>Eukaryota</taxon>
        <taxon>Fungi</taxon>
        <taxon>Dikarya</taxon>
        <taxon>Ascomycota</taxon>
        <taxon>Pezizomycotina</taxon>
        <taxon>Eurotiomycetes</taxon>
        <taxon>Chaetothyriomycetidae</taxon>
        <taxon>Chaetothyriales</taxon>
        <taxon>Herpotrichiellaceae</taxon>
        <taxon>Exophiala</taxon>
    </lineage>
</organism>
<keyword evidence="4" id="KW-0472">Membrane</keyword>
<keyword evidence="4" id="KW-1133">Transmembrane helix</keyword>
<dbReference type="Proteomes" id="UP000054342">
    <property type="component" value="Unassembled WGS sequence"/>
</dbReference>
<dbReference type="GeneID" id="25325293"/>
<protein>
    <recommendedName>
        <fullName evidence="2">Altered inheritance of mitochondria protein 6</fullName>
    </recommendedName>
</protein>
<evidence type="ECO:0000313" key="5">
    <source>
        <dbReference type="EMBL" id="KIW58892.1"/>
    </source>
</evidence>
<comment type="similarity">
    <text evidence="1">Belongs to the AIM6 family.</text>
</comment>
<dbReference type="AlphaFoldDB" id="A0A0D2D9B2"/>
<feature type="transmembrane region" description="Helical" evidence="4">
    <location>
        <begin position="89"/>
        <end position="106"/>
    </location>
</feature>
<evidence type="ECO:0000256" key="4">
    <source>
        <dbReference type="SAM" id="Phobius"/>
    </source>
</evidence>
<feature type="region of interest" description="Disordered" evidence="3">
    <location>
        <begin position="334"/>
        <end position="362"/>
    </location>
</feature>
<sequence length="470" mass="53269">MARKGHFESSPDDDGNGMEPFDLEDLDLDISDESHRPFASIRGMTQKDTAFPSSYHFMMNLRIACERTFLGTGSYNNTWGLRRRSIVKLIFYALIVCLCTIGILSVCENAADALSSPYPPGSLRWSLLHWGQMGDPTENLVHWPTDATADTTPIQCHSHNDYWRQVPFYSAVAVGCRSVEADIWLVDDELYVGHRRMSLTDGRTLRNLYLDPLISLLEAQNVHPKLRPDEDYPIDPGEILPVNGVFDSDPTMSLVLLLDFKSTGPATWWRLQSQLAPLREKNYLTYFNGTGVVEGPITIVVSGHAPFDHLTANETYRDIFYDAPLEDLADQSEMWPNPNIAQDPSRRSGEPQHAPRQPISTRVKPVDNAYDRSNSFYASASFTASVGRVWGSRLTQAQLQRIRGQVRGAHKHGLKVRYWGVPSWPVGLRNHLWHILVREGADVLSIDDLHGAAYSDWRRARRRDAEWPRI</sequence>
<dbReference type="GO" id="GO:0008081">
    <property type="term" value="F:phosphoric diester hydrolase activity"/>
    <property type="evidence" value="ECO:0007669"/>
    <property type="project" value="InterPro"/>
</dbReference>
<keyword evidence="6" id="KW-1185">Reference proteome</keyword>
<evidence type="ECO:0000256" key="3">
    <source>
        <dbReference type="SAM" id="MobiDB-lite"/>
    </source>
</evidence>
<dbReference type="OrthoDB" id="4153866at2759"/>
<dbReference type="InterPro" id="IPR051236">
    <property type="entry name" value="HAT_RTT109-like"/>
</dbReference>
<dbReference type="RefSeq" id="XP_013319476.1">
    <property type="nucleotide sequence ID" value="XM_013464022.1"/>
</dbReference>
<dbReference type="HOGENOM" id="CLU_031561_2_0_1"/>
<gene>
    <name evidence="5" type="ORF">PV05_03385</name>
</gene>
<dbReference type="InterPro" id="IPR017946">
    <property type="entry name" value="PLC-like_Pdiesterase_TIM-brl"/>
</dbReference>
<name>A0A0D2D9B2_9EURO</name>
<reference evidence="5 6" key="1">
    <citation type="submission" date="2015-01" db="EMBL/GenBank/DDBJ databases">
        <title>The Genome Sequence of Exophiala xenobiotica CBS118157.</title>
        <authorList>
            <consortium name="The Broad Institute Genomics Platform"/>
            <person name="Cuomo C."/>
            <person name="de Hoog S."/>
            <person name="Gorbushina A."/>
            <person name="Stielow B."/>
            <person name="Teixiera M."/>
            <person name="Abouelleil A."/>
            <person name="Chapman S.B."/>
            <person name="Priest M."/>
            <person name="Young S.K."/>
            <person name="Wortman J."/>
            <person name="Nusbaum C."/>
            <person name="Birren B."/>
        </authorList>
    </citation>
    <scope>NUCLEOTIDE SEQUENCE [LARGE SCALE GENOMIC DNA]</scope>
    <source>
        <strain evidence="5 6">CBS 118157</strain>
    </source>
</reference>
<proteinExistence type="inferred from homology"/>
<dbReference type="EMBL" id="KN847318">
    <property type="protein sequence ID" value="KIW58892.1"/>
    <property type="molecule type" value="Genomic_DNA"/>
</dbReference>
<evidence type="ECO:0000256" key="1">
    <source>
        <dbReference type="ARBA" id="ARBA00008858"/>
    </source>
</evidence>
<evidence type="ECO:0000256" key="2">
    <source>
        <dbReference type="ARBA" id="ARBA00014286"/>
    </source>
</evidence>
<dbReference type="SUPFAM" id="SSF51695">
    <property type="entry name" value="PLC-like phosphodiesterases"/>
    <property type="match status" value="1"/>
</dbReference>
<dbReference type="STRING" id="348802.A0A0D2D9B2"/>
<dbReference type="GO" id="GO:0006629">
    <property type="term" value="P:lipid metabolic process"/>
    <property type="evidence" value="ECO:0007669"/>
    <property type="project" value="InterPro"/>
</dbReference>
<dbReference type="PANTHER" id="PTHR31571:SF1">
    <property type="entry name" value="ALTERED INHERITANCE OF MITOCHONDRIA PROTEIN 6"/>
    <property type="match status" value="1"/>
</dbReference>
<dbReference type="PANTHER" id="PTHR31571">
    <property type="entry name" value="ALTERED INHERITANCE OF MITOCHONDRIA PROTEIN 6"/>
    <property type="match status" value="1"/>
</dbReference>
<accession>A0A0D2D9B2</accession>
<evidence type="ECO:0000313" key="6">
    <source>
        <dbReference type="Proteomes" id="UP000054342"/>
    </source>
</evidence>
<keyword evidence="4" id="KW-0812">Transmembrane</keyword>